<proteinExistence type="predicted"/>
<gene>
    <name evidence="1" type="primary">rzcA</name>
    <name evidence="1" type="ORF">GCM10011320_42000</name>
</gene>
<organism evidence="1 2">
    <name type="scientific">Neoroseomonas lacus</name>
    <dbReference type="NCBI Taxonomy" id="287609"/>
    <lineage>
        <taxon>Bacteria</taxon>
        <taxon>Pseudomonadati</taxon>
        <taxon>Pseudomonadota</taxon>
        <taxon>Alphaproteobacteria</taxon>
        <taxon>Acetobacterales</taxon>
        <taxon>Acetobacteraceae</taxon>
        <taxon>Neoroseomonas</taxon>
    </lineage>
</organism>
<dbReference type="EMBL" id="BMKW01000011">
    <property type="protein sequence ID" value="GGJ30138.1"/>
    <property type="molecule type" value="Genomic_DNA"/>
</dbReference>
<dbReference type="InterPro" id="IPR011049">
    <property type="entry name" value="Serralysin-like_metalloprot_C"/>
</dbReference>
<dbReference type="Pfam" id="PF00353">
    <property type="entry name" value="HemolysinCabind"/>
    <property type="match status" value="1"/>
</dbReference>
<dbReference type="RefSeq" id="WP_188970376.1">
    <property type="nucleotide sequence ID" value="NZ_BMKW01000011.1"/>
</dbReference>
<dbReference type="PROSITE" id="PS00330">
    <property type="entry name" value="HEMOLYSIN_CALCIUM"/>
    <property type="match status" value="1"/>
</dbReference>
<dbReference type="Gene3D" id="2.150.10.10">
    <property type="entry name" value="Serralysin-like metalloprotease, C-terminal"/>
    <property type="match status" value="1"/>
</dbReference>
<dbReference type="InterPro" id="IPR018511">
    <property type="entry name" value="Hemolysin-typ_Ca-bd_CS"/>
</dbReference>
<reference evidence="1" key="2">
    <citation type="submission" date="2020-09" db="EMBL/GenBank/DDBJ databases">
        <authorList>
            <person name="Sun Q."/>
            <person name="Zhou Y."/>
        </authorList>
    </citation>
    <scope>NUCLEOTIDE SEQUENCE</scope>
    <source>
        <strain evidence="1">CGMCC 1.3617</strain>
    </source>
</reference>
<comment type="caution">
    <text evidence="1">The sequence shown here is derived from an EMBL/GenBank/DDBJ whole genome shotgun (WGS) entry which is preliminary data.</text>
</comment>
<name>A0A917KU86_9PROT</name>
<evidence type="ECO:0000313" key="1">
    <source>
        <dbReference type="EMBL" id="GGJ30138.1"/>
    </source>
</evidence>
<dbReference type="PRINTS" id="PR00313">
    <property type="entry name" value="CABNDNGRPT"/>
</dbReference>
<reference evidence="1" key="1">
    <citation type="journal article" date="2014" name="Int. J. Syst. Evol. Microbiol.">
        <title>Complete genome sequence of Corynebacterium casei LMG S-19264T (=DSM 44701T), isolated from a smear-ripened cheese.</title>
        <authorList>
            <consortium name="US DOE Joint Genome Institute (JGI-PGF)"/>
            <person name="Walter F."/>
            <person name="Albersmeier A."/>
            <person name="Kalinowski J."/>
            <person name="Ruckert C."/>
        </authorList>
    </citation>
    <scope>NUCLEOTIDE SEQUENCE</scope>
    <source>
        <strain evidence="1">CGMCC 1.3617</strain>
    </source>
</reference>
<dbReference type="Proteomes" id="UP000661507">
    <property type="component" value="Unassembled WGS sequence"/>
</dbReference>
<keyword evidence="2" id="KW-1185">Reference proteome</keyword>
<dbReference type="GO" id="GO:0005509">
    <property type="term" value="F:calcium ion binding"/>
    <property type="evidence" value="ECO:0007669"/>
    <property type="project" value="InterPro"/>
</dbReference>
<accession>A0A917KU86</accession>
<protein>
    <submittedName>
        <fullName evidence="1">Rhizobiocin</fullName>
    </submittedName>
</protein>
<sequence length="311" mass="31112">MTYTLGLGILGAANQWYLPGTDIAPLPLPPVGAPPVVGAIAEVLVAPIGSGAVYGGSIQVTDGPSGILVDVLGAWNSVKNGSFISDQAERLTMSGFVHADVELGGGGDSFVLLEGAKRGNVVTAEGDDVITIQVATNGALWVNEFRLNTGAGDDVVTVGALDIANRAAAGDATFAATTNGAGAFTGYDAGTLVIAALGDGDDRFLGLGDSRDNVQGGAGHDRIAAGRGEDVLSGGAGADMFRFAIGDGADQVLDFTPGEDRLVFLGLDVAAVQAMLDNATTENGGALLGHDGDSVFLAGITPDLLSLSDLV</sequence>
<dbReference type="InterPro" id="IPR001343">
    <property type="entry name" value="Hemolysn_Ca-bd"/>
</dbReference>
<dbReference type="AlphaFoldDB" id="A0A917KU86"/>
<evidence type="ECO:0000313" key="2">
    <source>
        <dbReference type="Proteomes" id="UP000661507"/>
    </source>
</evidence>
<dbReference type="SUPFAM" id="SSF51120">
    <property type="entry name" value="beta-Roll"/>
    <property type="match status" value="1"/>
</dbReference>